<evidence type="ECO:0000313" key="2">
    <source>
        <dbReference type="EMBL" id="GIY71789.1"/>
    </source>
</evidence>
<keyword evidence="1" id="KW-0472">Membrane</keyword>
<evidence type="ECO:0000256" key="1">
    <source>
        <dbReference type="SAM" id="Phobius"/>
    </source>
</evidence>
<name>A0AAV4VPS0_9ARAC</name>
<proteinExistence type="predicted"/>
<comment type="caution">
    <text evidence="2">The sequence shown here is derived from an EMBL/GenBank/DDBJ whole genome shotgun (WGS) entry which is preliminary data.</text>
</comment>
<reference evidence="2 3" key="1">
    <citation type="submission" date="2021-06" db="EMBL/GenBank/DDBJ databases">
        <title>Caerostris darwini draft genome.</title>
        <authorList>
            <person name="Kono N."/>
            <person name="Arakawa K."/>
        </authorList>
    </citation>
    <scope>NUCLEOTIDE SEQUENCE [LARGE SCALE GENOMIC DNA]</scope>
</reference>
<protein>
    <submittedName>
        <fullName evidence="2">Uncharacterized protein</fullName>
    </submittedName>
</protein>
<keyword evidence="1" id="KW-1133">Transmembrane helix</keyword>
<dbReference type="EMBL" id="BPLQ01013387">
    <property type="protein sequence ID" value="GIY71789.1"/>
    <property type="molecule type" value="Genomic_DNA"/>
</dbReference>
<organism evidence="2 3">
    <name type="scientific">Caerostris darwini</name>
    <dbReference type="NCBI Taxonomy" id="1538125"/>
    <lineage>
        <taxon>Eukaryota</taxon>
        <taxon>Metazoa</taxon>
        <taxon>Ecdysozoa</taxon>
        <taxon>Arthropoda</taxon>
        <taxon>Chelicerata</taxon>
        <taxon>Arachnida</taxon>
        <taxon>Araneae</taxon>
        <taxon>Araneomorphae</taxon>
        <taxon>Entelegynae</taxon>
        <taxon>Araneoidea</taxon>
        <taxon>Araneidae</taxon>
        <taxon>Caerostris</taxon>
    </lineage>
</organism>
<accession>A0AAV4VPS0</accession>
<gene>
    <name evidence="2" type="ORF">CDAR_107271</name>
</gene>
<evidence type="ECO:0000313" key="3">
    <source>
        <dbReference type="Proteomes" id="UP001054837"/>
    </source>
</evidence>
<dbReference type="Proteomes" id="UP001054837">
    <property type="component" value="Unassembled WGS sequence"/>
</dbReference>
<keyword evidence="3" id="KW-1185">Reference proteome</keyword>
<sequence>MQYVDISLQIGTIFNLQDYKRTIEDWYHIQLSREQASYKACLSLLFPLVVFSYCFLFCDNKVEKYIRFFKNCFENVCKLTIHYELHRSVSRRSDIGRNTSVLSPVTGHDLLEGHDGGVFERLHRRVAVGQKRLPVLQPVEPHGRIALDDDAHQLGPGLFVHRDALSEVMGVDHWRN</sequence>
<keyword evidence="1" id="KW-0812">Transmembrane</keyword>
<dbReference type="AlphaFoldDB" id="A0AAV4VPS0"/>
<feature type="transmembrane region" description="Helical" evidence="1">
    <location>
        <begin position="36"/>
        <end position="58"/>
    </location>
</feature>